<evidence type="ECO:0000259" key="4">
    <source>
        <dbReference type="Pfam" id="PF02902"/>
    </source>
</evidence>
<reference evidence="5 6" key="1">
    <citation type="submission" date="2018-03" db="EMBL/GenBank/DDBJ databases">
        <title>Draft genome sequence of Rohu Carp (Labeo rohita).</title>
        <authorList>
            <person name="Das P."/>
            <person name="Kushwaha B."/>
            <person name="Joshi C.G."/>
            <person name="Kumar D."/>
            <person name="Nagpure N.S."/>
            <person name="Sahoo L."/>
            <person name="Das S.P."/>
            <person name="Bit A."/>
            <person name="Patnaik S."/>
            <person name="Meher P.K."/>
            <person name="Jayasankar P."/>
            <person name="Koringa P.G."/>
            <person name="Patel N.V."/>
            <person name="Hinsu A.T."/>
            <person name="Kumar R."/>
            <person name="Pandey M."/>
            <person name="Agarwal S."/>
            <person name="Srivastava S."/>
            <person name="Singh M."/>
            <person name="Iquebal M.A."/>
            <person name="Jaiswal S."/>
            <person name="Angadi U.B."/>
            <person name="Kumar N."/>
            <person name="Raza M."/>
            <person name="Shah T.M."/>
            <person name="Rai A."/>
            <person name="Jena J.K."/>
        </authorList>
    </citation>
    <scope>NUCLEOTIDE SEQUENCE [LARGE SCALE GENOMIC DNA]</scope>
    <source>
        <strain evidence="5">DASCIFA01</strain>
        <tissue evidence="5">Testis</tissue>
    </source>
</reference>
<dbReference type="InterPro" id="IPR003653">
    <property type="entry name" value="Peptidase_C48_C"/>
</dbReference>
<dbReference type="EMBL" id="QBIY01012432">
    <property type="protein sequence ID" value="RXN25085.1"/>
    <property type="molecule type" value="Genomic_DNA"/>
</dbReference>
<dbReference type="GO" id="GO:0008234">
    <property type="term" value="F:cysteine-type peptidase activity"/>
    <property type="evidence" value="ECO:0007669"/>
    <property type="project" value="InterPro"/>
</dbReference>
<proteinExistence type="inferred from homology"/>
<dbReference type="Proteomes" id="UP000290572">
    <property type="component" value="Unassembled WGS sequence"/>
</dbReference>
<dbReference type="AlphaFoldDB" id="A0A498N830"/>
<dbReference type="InterPro" id="IPR038765">
    <property type="entry name" value="Papain-like_cys_pep_sf"/>
</dbReference>
<dbReference type="Pfam" id="PF02902">
    <property type="entry name" value="Peptidase_C48"/>
    <property type="match status" value="1"/>
</dbReference>
<keyword evidence="2" id="KW-0645">Protease</keyword>
<accession>A0A498N830</accession>
<evidence type="ECO:0000256" key="2">
    <source>
        <dbReference type="ARBA" id="ARBA00022670"/>
    </source>
</evidence>
<name>A0A498N830_LABRO</name>
<evidence type="ECO:0000256" key="1">
    <source>
        <dbReference type="ARBA" id="ARBA00005234"/>
    </source>
</evidence>
<comment type="similarity">
    <text evidence="1">Belongs to the peptidase C48 family.</text>
</comment>
<protein>
    <submittedName>
        <fullName evidence="5">HMG domain-containing 3 isoform X2</fullName>
    </submittedName>
</protein>
<comment type="caution">
    <text evidence="5">The sequence shown here is derived from an EMBL/GenBank/DDBJ whole genome shotgun (WGS) entry which is preliminary data.</text>
</comment>
<feature type="domain" description="Ubiquitin-like protease family profile" evidence="4">
    <location>
        <begin position="116"/>
        <end position="167"/>
    </location>
</feature>
<dbReference type="SUPFAM" id="SSF54001">
    <property type="entry name" value="Cysteine proteinases"/>
    <property type="match status" value="1"/>
</dbReference>
<dbReference type="Gene3D" id="3.40.395.10">
    <property type="entry name" value="Adenoviral Proteinase, Chain A"/>
    <property type="match status" value="1"/>
</dbReference>
<organism evidence="5 6">
    <name type="scientific">Labeo rohita</name>
    <name type="common">Indian major carp</name>
    <name type="synonym">Cyprinus rohita</name>
    <dbReference type="NCBI Taxonomy" id="84645"/>
    <lineage>
        <taxon>Eukaryota</taxon>
        <taxon>Metazoa</taxon>
        <taxon>Chordata</taxon>
        <taxon>Craniata</taxon>
        <taxon>Vertebrata</taxon>
        <taxon>Euteleostomi</taxon>
        <taxon>Actinopterygii</taxon>
        <taxon>Neopterygii</taxon>
        <taxon>Teleostei</taxon>
        <taxon>Ostariophysi</taxon>
        <taxon>Cypriniformes</taxon>
        <taxon>Cyprinidae</taxon>
        <taxon>Labeoninae</taxon>
        <taxon>Labeonini</taxon>
        <taxon>Labeo</taxon>
    </lineage>
</organism>
<keyword evidence="6" id="KW-1185">Reference proteome</keyword>
<gene>
    <name evidence="5" type="ORF">ROHU_005963</name>
</gene>
<keyword evidence="3" id="KW-0378">Hydrolase</keyword>
<evidence type="ECO:0000313" key="6">
    <source>
        <dbReference type="Proteomes" id="UP000290572"/>
    </source>
</evidence>
<evidence type="ECO:0000256" key="3">
    <source>
        <dbReference type="ARBA" id="ARBA00022801"/>
    </source>
</evidence>
<dbReference type="GO" id="GO:0006508">
    <property type="term" value="P:proteolysis"/>
    <property type="evidence" value="ECO:0007669"/>
    <property type="project" value="UniProtKB-KW"/>
</dbReference>
<evidence type="ECO:0000313" key="5">
    <source>
        <dbReference type="EMBL" id="RXN25085.1"/>
    </source>
</evidence>
<sequence length="171" mass="19647">MFSCSWITTAQLHRYQLKQRKEYNLRAYVLDRAKDPSEDLLQLSSAQTLKRSDFWSLAFDELEATILKPKSREILFFDSMNPGDFGHGSYIQTFRKLASHISPGHWNMSVLADFEGAPLQLGGIDCGVFMLMYALHVTLSKPFDFAATTSEEQHIDRTRSDMFFDKTALLH</sequence>